<dbReference type="SUPFAM" id="SSF51735">
    <property type="entry name" value="NAD(P)-binding Rossmann-fold domains"/>
    <property type="match status" value="1"/>
</dbReference>
<organism evidence="1 2">
    <name type="scientific">Spiribacter roseus</name>
    <dbReference type="NCBI Taxonomy" id="1855875"/>
    <lineage>
        <taxon>Bacteria</taxon>
        <taxon>Pseudomonadati</taxon>
        <taxon>Pseudomonadota</taxon>
        <taxon>Gammaproteobacteria</taxon>
        <taxon>Chromatiales</taxon>
        <taxon>Ectothiorhodospiraceae</taxon>
        <taxon>Spiribacter</taxon>
    </lineage>
</organism>
<dbReference type="RefSeq" id="WP_367951152.1">
    <property type="nucleotide sequence ID" value="NZ_JBAKFG010000001.1"/>
</dbReference>
<dbReference type="EMBL" id="JBAKFG010000001">
    <property type="protein sequence ID" value="MEX0372482.1"/>
    <property type="molecule type" value="Genomic_DNA"/>
</dbReference>
<accession>A0ABV3RXP7</accession>
<comment type="caution">
    <text evidence="1">The sequence shown here is derived from an EMBL/GenBank/DDBJ whole genome shotgun (WGS) entry which is preliminary data.</text>
</comment>
<protein>
    <submittedName>
        <fullName evidence="1">SDR family NAD(P)-dependent oxidoreductase</fullName>
    </submittedName>
</protein>
<dbReference type="PANTHER" id="PTHR43431:SF7">
    <property type="entry name" value="OXIDOREDUCTASE, SHORT CHAIN DEHYDROGENASE_REDUCTASE FAMILY (AFU_ORTHOLOGUE AFUA_5G14000)"/>
    <property type="match status" value="1"/>
</dbReference>
<dbReference type="InterPro" id="IPR036291">
    <property type="entry name" value="NAD(P)-bd_dom_sf"/>
</dbReference>
<name>A0ABV3RXP7_9GAMM</name>
<keyword evidence="2" id="KW-1185">Reference proteome</keyword>
<sequence>MNNVQPVCVITGVGPGNGAAFARRFAAAGYRVALIARSADFCNSLAAEIGDSAHAYQCDIGDPTGVSETFARIREALGPVEVLLHNAGAGIWGDFESLELSAFEQSWRVNTLGLVAAARAVAPDMRRAGHGSIVVTGATASRRGAAKTAAFASAKGAQRNLTESLAKQLWPDGIHVSTIMIDGIVDLPRTRERLPDKPDTFFLDPDDVAETAYWLVQQPRSAWSFEVEARPFGESW</sequence>
<dbReference type="Pfam" id="PF00106">
    <property type="entry name" value="adh_short"/>
    <property type="match status" value="1"/>
</dbReference>
<proteinExistence type="predicted"/>
<evidence type="ECO:0000313" key="1">
    <source>
        <dbReference type="EMBL" id="MEX0372482.1"/>
    </source>
</evidence>
<gene>
    <name evidence="1" type="ORF">V6X51_03415</name>
</gene>
<dbReference type="PANTHER" id="PTHR43431">
    <property type="entry name" value="OXIDOREDUCTASE, SHORT CHAIN DEHYDROGENASE/REDUCTASE FAMILY (AFU_ORTHOLOGUE AFUA_5G14000)"/>
    <property type="match status" value="1"/>
</dbReference>
<dbReference type="Proteomes" id="UP001556636">
    <property type="component" value="Unassembled WGS sequence"/>
</dbReference>
<dbReference type="Gene3D" id="3.40.50.720">
    <property type="entry name" value="NAD(P)-binding Rossmann-like Domain"/>
    <property type="match status" value="1"/>
</dbReference>
<reference evidence="1 2" key="1">
    <citation type="submission" date="2024-02" db="EMBL/GenBank/DDBJ databases">
        <title>New especies of Spiribacter isolated from saline water.</title>
        <authorList>
            <person name="Leon M.J."/>
            <person name="De La Haba R."/>
            <person name="Sanchez-Porro C."/>
            <person name="Ventosa A."/>
        </authorList>
    </citation>
    <scope>NUCLEOTIDE SEQUENCE [LARGE SCALE GENOMIC DNA]</scope>
    <source>
        <strain evidence="2">ag22IC6-196</strain>
    </source>
</reference>
<evidence type="ECO:0000313" key="2">
    <source>
        <dbReference type="Proteomes" id="UP001556636"/>
    </source>
</evidence>
<dbReference type="InterPro" id="IPR002347">
    <property type="entry name" value="SDR_fam"/>
</dbReference>
<dbReference type="PRINTS" id="PR00081">
    <property type="entry name" value="GDHRDH"/>
</dbReference>